<dbReference type="Proteomes" id="UP000324222">
    <property type="component" value="Unassembled WGS sequence"/>
</dbReference>
<evidence type="ECO:0000256" key="1">
    <source>
        <dbReference type="SAM" id="MobiDB-lite"/>
    </source>
</evidence>
<dbReference type="AlphaFoldDB" id="A0A5B7FL83"/>
<organism evidence="2 3">
    <name type="scientific">Portunus trituberculatus</name>
    <name type="common">Swimming crab</name>
    <name type="synonym">Neptunus trituberculatus</name>
    <dbReference type="NCBI Taxonomy" id="210409"/>
    <lineage>
        <taxon>Eukaryota</taxon>
        <taxon>Metazoa</taxon>
        <taxon>Ecdysozoa</taxon>
        <taxon>Arthropoda</taxon>
        <taxon>Crustacea</taxon>
        <taxon>Multicrustacea</taxon>
        <taxon>Malacostraca</taxon>
        <taxon>Eumalacostraca</taxon>
        <taxon>Eucarida</taxon>
        <taxon>Decapoda</taxon>
        <taxon>Pleocyemata</taxon>
        <taxon>Brachyura</taxon>
        <taxon>Eubrachyura</taxon>
        <taxon>Portunoidea</taxon>
        <taxon>Portunidae</taxon>
        <taxon>Portuninae</taxon>
        <taxon>Portunus</taxon>
    </lineage>
</organism>
<proteinExistence type="predicted"/>
<name>A0A5B7FL83_PORTR</name>
<protein>
    <submittedName>
        <fullName evidence="2">Uncharacterized protein</fullName>
    </submittedName>
</protein>
<dbReference type="EMBL" id="VSRR010007084">
    <property type="protein sequence ID" value="MPC46185.1"/>
    <property type="molecule type" value="Genomic_DNA"/>
</dbReference>
<feature type="compositionally biased region" description="Polar residues" evidence="1">
    <location>
        <begin position="57"/>
        <end position="74"/>
    </location>
</feature>
<evidence type="ECO:0000313" key="2">
    <source>
        <dbReference type="EMBL" id="MPC46185.1"/>
    </source>
</evidence>
<feature type="region of interest" description="Disordered" evidence="1">
    <location>
        <begin position="27"/>
        <end position="75"/>
    </location>
</feature>
<reference evidence="2 3" key="1">
    <citation type="submission" date="2019-05" db="EMBL/GenBank/DDBJ databases">
        <title>Another draft genome of Portunus trituberculatus and its Hox gene families provides insights of decapod evolution.</title>
        <authorList>
            <person name="Jeong J.-H."/>
            <person name="Song I."/>
            <person name="Kim S."/>
            <person name="Choi T."/>
            <person name="Kim D."/>
            <person name="Ryu S."/>
            <person name="Kim W."/>
        </authorList>
    </citation>
    <scope>NUCLEOTIDE SEQUENCE [LARGE SCALE GENOMIC DNA]</scope>
    <source>
        <tissue evidence="2">Muscle</tissue>
    </source>
</reference>
<gene>
    <name evidence="2" type="ORF">E2C01_039896</name>
</gene>
<keyword evidence="3" id="KW-1185">Reference proteome</keyword>
<sequence>MVAMSPNYRHDDGIALYKLLRRAGRRQRQGCRLPAPSRSEDTVIRRRGTARHPGVTTGASPRWQSTGGPDNTSCAELPCGSRRSYRYFKYFKRPRRIPKSPPESRSRVFVYTLRQCVKETPREPNK</sequence>
<comment type="caution">
    <text evidence="2">The sequence shown here is derived from an EMBL/GenBank/DDBJ whole genome shotgun (WGS) entry which is preliminary data.</text>
</comment>
<accession>A0A5B7FL83</accession>
<evidence type="ECO:0000313" key="3">
    <source>
        <dbReference type="Proteomes" id="UP000324222"/>
    </source>
</evidence>